<dbReference type="SUPFAM" id="SSF52091">
    <property type="entry name" value="SpoIIaa-like"/>
    <property type="match status" value="1"/>
</dbReference>
<dbReference type="PROSITE" id="PS50801">
    <property type="entry name" value="STAS"/>
    <property type="match status" value="1"/>
</dbReference>
<evidence type="ECO:0000313" key="6">
    <source>
        <dbReference type="Proteomes" id="UP000182011"/>
    </source>
</evidence>
<dbReference type="EMBL" id="FAOP01000006">
    <property type="protein sequence ID" value="CUU06939.1"/>
    <property type="molecule type" value="Genomic_DNA"/>
</dbReference>
<organism evidence="5 6">
    <name type="scientific">Candidatus Kryptonium thompsonii</name>
    <dbReference type="NCBI Taxonomy" id="1633631"/>
    <lineage>
        <taxon>Bacteria</taxon>
        <taxon>Pseudomonadati</taxon>
        <taxon>Candidatus Kryptoniota</taxon>
        <taxon>Candidatus Kryptonium</taxon>
    </lineage>
</organism>
<accession>A0A0P1LH08</accession>
<comment type="similarity">
    <text evidence="1 2">Belongs to the anti-sigma-factor antagonist family.</text>
</comment>
<dbReference type="EMBL" id="CZVI01000003">
    <property type="protein sequence ID" value="CUS80237.1"/>
    <property type="molecule type" value="Genomic_DNA"/>
</dbReference>
<dbReference type="NCBIfam" id="TIGR00377">
    <property type="entry name" value="ant_ant_sig"/>
    <property type="match status" value="1"/>
</dbReference>
<feature type="domain" description="STAS" evidence="3">
    <location>
        <begin position="22"/>
        <end position="112"/>
    </location>
</feature>
<dbReference type="InterPro" id="IPR003658">
    <property type="entry name" value="Anti-sigma_ant"/>
</dbReference>
<dbReference type="RefSeq" id="WP_047134356.1">
    <property type="nucleotide sequence ID" value="NZ_CZVI01000003.1"/>
</dbReference>
<gene>
    <name evidence="5" type="ORF">JGI4_01649</name>
    <name evidence="4" type="ORF">JGI8_00389</name>
</gene>
<dbReference type="CDD" id="cd07043">
    <property type="entry name" value="STAS_anti-anti-sigma_factors"/>
    <property type="match status" value="1"/>
</dbReference>
<accession>A0A0S4N7T2</accession>
<proteinExistence type="inferred from homology"/>
<accession>A0A0N7MXF1</accession>
<accession>A0A0P1LF66</accession>
<evidence type="ECO:0000313" key="5">
    <source>
        <dbReference type="EMBL" id="CUU06939.1"/>
    </source>
</evidence>
<dbReference type="Gene3D" id="3.30.750.24">
    <property type="entry name" value="STAS domain"/>
    <property type="match status" value="1"/>
</dbReference>
<sequence length="115" mass="13032">MNFEILKPDKNTIIFKLREKKLDATLSPELKAEFLALCQSNVKRLIIDLSQVEYCDSSGLSSLLFCERRMRENKGDVTLVGVTDKVLSLMKIARLDPLFKIAPSIDEALDSKTKK</sequence>
<evidence type="ECO:0000256" key="1">
    <source>
        <dbReference type="ARBA" id="ARBA00009013"/>
    </source>
</evidence>
<reference evidence="5 6" key="2">
    <citation type="submission" date="2015-11" db="EMBL/GenBank/DDBJ databases">
        <authorList>
            <person name="Zhang Y."/>
            <person name="Guo Z."/>
        </authorList>
    </citation>
    <scope>NUCLEOTIDE SEQUENCE [LARGE SCALE GENOMIC DNA]</scope>
    <source>
        <strain evidence="5">JGI-4</strain>
    </source>
</reference>
<accession>A0A0P1M2Y5</accession>
<accession>A0A0P1P5Y8</accession>
<dbReference type="OrthoDB" id="9796110at2"/>
<dbReference type="GO" id="GO:0043856">
    <property type="term" value="F:anti-sigma factor antagonist activity"/>
    <property type="evidence" value="ECO:0007669"/>
    <property type="project" value="InterPro"/>
</dbReference>
<evidence type="ECO:0000313" key="4">
    <source>
        <dbReference type="EMBL" id="CUS80237.1"/>
    </source>
</evidence>
<evidence type="ECO:0000256" key="2">
    <source>
        <dbReference type="RuleBase" id="RU003749"/>
    </source>
</evidence>
<accession>A0A0P1MH76</accession>
<name>A0A0P1M2Y5_9BACT</name>
<evidence type="ECO:0000259" key="3">
    <source>
        <dbReference type="PROSITE" id="PS50801"/>
    </source>
</evidence>
<dbReference type="PANTHER" id="PTHR33495">
    <property type="entry name" value="ANTI-SIGMA FACTOR ANTAGONIST TM_1081-RELATED-RELATED"/>
    <property type="match status" value="1"/>
</dbReference>
<dbReference type="InterPro" id="IPR036513">
    <property type="entry name" value="STAS_dom_sf"/>
</dbReference>
<keyword evidence="7" id="KW-1185">Reference proteome</keyword>
<evidence type="ECO:0000313" key="7">
    <source>
        <dbReference type="Proteomes" id="UP000182200"/>
    </source>
</evidence>
<accession>A0A0P1LW27</accession>
<dbReference type="STRING" id="1633631.GCA_001442925_01644"/>
<dbReference type="InterPro" id="IPR002645">
    <property type="entry name" value="STAS_dom"/>
</dbReference>
<reference evidence="4 7" key="1">
    <citation type="submission" date="2015-11" db="EMBL/GenBank/DDBJ databases">
        <authorList>
            <person name="Varghese N."/>
        </authorList>
    </citation>
    <scope>NUCLEOTIDE SEQUENCE [LARGE SCALE GENOMIC DNA]</scope>
    <source>
        <strain evidence="4 7">JGI-8</strain>
    </source>
</reference>
<dbReference type="AlphaFoldDB" id="A0A0P1M2Y5"/>
<dbReference type="Pfam" id="PF01740">
    <property type="entry name" value="STAS"/>
    <property type="match status" value="1"/>
</dbReference>
<dbReference type="Proteomes" id="UP000182011">
    <property type="component" value="Unassembled WGS sequence"/>
</dbReference>
<accession>A0A0P1LUN8</accession>
<accession>A0A0N7MP74</accession>
<protein>
    <recommendedName>
        <fullName evidence="2">Anti-sigma factor antagonist</fullName>
    </recommendedName>
</protein>
<dbReference type="Proteomes" id="UP000182200">
    <property type="component" value="Unassembled WGS sequence"/>
</dbReference>